<evidence type="ECO:0000313" key="2">
    <source>
        <dbReference type="Proteomes" id="UP001597097"/>
    </source>
</evidence>
<dbReference type="RefSeq" id="WP_219537181.1">
    <property type="nucleotide sequence ID" value="NZ_JAHKRM010000035.1"/>
</dbReference>
<dbReference type="Proteomes" id="UP001597097">
    <property type="component" value="Unassembled WGS sequence"/>
</dbReference>
<proteinExistence type="predicted"/>
<dbReference type="EMBL" id="JBHUCM010000019">
    <property type="protein sequence ID" value="MFD1540784.1"/>
    <property type="molecule type" value="Genomic_DNA"/>
</dbReference>
<sequence>MTVPGYRAEPQGILRYGKASAEEADRVRGILHDVREAFVAAGRPMGHDQYGAQMEKDFPSMRDGIINAFNDYIEQLEGVGDGTGATAVNYRAAEHPGT</sequence>
<protein>
    <recommendedName>
        <fullName evidence="3">WXG100 family type VII secretion target</fullName>
    </recommendedName>
</protein>
<organism evidence="1 2">
    <name type="scientific">Nonomuraea guangzhouensis</name>
    <dbReference type="NCBI Taxonomy" id="1291555"/>
    <lineage>
        <taxon>Bacteria</taxon>
        <taxon>Bacillati</taxon>
        <taxon>Actinomycetota</taxon>
        <taxon>Actinomycetes</taxon>
        <taxon>Streptosporangiales</taxon>
        <taxon>Streptosporangiaceae</taxon>
        <taxon>Nonomuraea</taxon>
    </lineage>
</organism>
<evidence type="ECO:0000313" key="1">
    <source>
        <dbReference type="EMBL" id="MFD1540784.1"/>
    </source>
</evidence>
<comment type="caution">
    <text evidence="1">The sequence shown here is derived from an EMBL/GenBank/DDBJ whole genome shotgun (WGS) entry which is preliminary data.</text>
</comment>
<accession>A0ABW4GE98</accession>
<keyword evidence="2" id="KW-1185">Reference proteome</keyword>
<reference evidence="2" key="1">
    <citation type="journal article" date="2019" name="Int. J. Syst. Evol. Microbiol.">
        <title>The Global Catalogue of Microorganisms (GCM) 10K type strain sequencing project: providing services to taxonomists for standard genome sequencing and annotation.</title>
        <authorList>
            <consortium name="The Broad Institute Genomics Platform"/>
            <consortium name="The Broad Institute Genome Sequencing Center for Infectious Disease"/>
            <person name="Wu L."/>
            <person name="Ma J."/>
        </authorList>
    </citation>
    <scope>NUCLEOTIDE SEQUENCE [LARGE SCALE GENOMIC DNA]</scope>
    <source>
        <strain evidence="2">CGMCC 1.15399</strain>
    </source>
</reference>
<evidence type="ECO:0008006" key="3">
    <source>
        <dbReference type="Google" id="ProtNLM"/>
    </source>
</evidence>
<gene>
    <name evidence="1" type="ORF">ACFSJ0_27255</name>
</gene>
<name>A0ABW4GE98_9ACTN</name>